<dbReference type="EMBL" id="JAINUG010000043">
    <property type="protein sequence ID" value="KAJ8406515.1"/>
    <property type="molecule type" value="Genomic_DNA"/>
</dbReference>
<protein>
    <submittedName>
        <fullName evidence="1">Uncharacterized protein</fullName>
    </submittedName>
</protein>
<keyword evidence="2" id="KW-1185">Reference proteome</keyword>
<name>A0AAD7WRN2_9TELE</name>
<evidence type="ECO:0000313" key="1">
    <source>
        <dbReference type="EMBL" id="KAJ8406515.1"/>
    </source>
</evidence>
<dbReference type="Proteomes" id="UP001221898">
    <property type="component" value="Unassembled WGS sequence"/>
</dbReference>
<sequence length="111" mass="11792">MVFGAGQVILKAQRQTLQALLASRLTARSFSYCSERGLEIPARAPWARFACSAAIKCTLTSGCRRVVTGLRTPSADGQASLSLPAIPGDRPFKCRVKGRLFPAINGNGQVG</sequence>
<organism evidence="1 2">
    <name type="scientific">Aldrovandia affinis</name>
    <dbReference type="NCBI Taxonomy" id="143900"/>
    <lineage>
        <taxon>Eukaryota</taxon>
        <taxon>Metazoa</taxon>
        <taxon>Chordata</taxon>
        <taxon>Craniata</taxon>
        <taxon>Vertebrata</taxon>
        <taxon>Euteleostomi</taxon>
        <taxon>Actinopterygii</taxon>
        <taxon>Neopterygii</taxon>
        <taxon>Teleostei</taxon>
        <taxon>Notacanthiformes</taxon>
        <taxon>Halosauridae</taxon>
        <taxon>Aldrovandia</taxon>
    </lineage>
</organism>
<gene>
    <name evidence="1" type="ORF">AAFF_G00300890</name>
</gene>
<reference evidence="1" key="1">
    <citation type="journal article" date="2023" name="Science">
        <title>Genome structures resolve the early diversification of teleost fishes.</title>
        <authorList>
            <person name="Parey E."/>
            <person name="Louis A."/>
            <person name="Montfort J."/>
            <person name="Bouchez O."/>
            <person name="Roques C."/>
            <person name="Iampietro C."/>
            <person name="Lluch J."/>
            <person name="Castinel A."/>
            <person name="Donnadieu C."/>
            <person name="Desvignes T."/>
            <person name="Floi Bucao C."/>
            <person name="Jouanno E."/>
            <person name="Wen M."/>
            <person name="Mejri S."/>
            <person name="Dirks R."/>
            <person name="Jansen H."/>
            <person name="Henkel C."/>
            <person name="Chen W.J."/>
            <person name="Zahm M."/>
            <person name="Cabau C."/>
            <person name="Klopp C."/>
            <person name="Thompson A.W."/>
            <person name="Robinson-Rechavi M."/>
            <person name="Braasch I."/>
            <person name="Lecointre G."/>
            <person name="Bobe J."/>
            <person name="Postlethwait J.H."/>
            <person name="Berthelot C."/>
            <person name="Roest Crollius H."/>
            <person name="Guiguen Y."/>
        </authorList>
    </citation>
    <scope>NUCLEOTIDE SEQUENCE</scope>
    <source>
        <strain evidence="1">NC1722</strain>
    </source>
</reference>
<evidence type="ECO:0000313" key="2">
    <source>
        <dbReference type="Proteomes" id="UP001221898"/>
    </source>
</evidence>
<comment type="caution">
    <text evidence="1">The sequence shown here is derived from an EMBL/GenBank/DDBJ whole genome shotgun (WGS) entry which is preliminary data.</text>
</comment>
<accession>A0AAD7WRN2</accession>
<dbReference type="AlphaFoldDB" id="A0AAD7WRN2"/>
<proteinExistence type="predicted"/>